<dbReference type="SUPFAM" id="SSF52172">
    <property type="entry name" value="CheY-like"/>
    <property type="match status" value="1"/>
</dbReference>
<feature type="domain" description="Response regulatory" evidence="4">
    <location>
        <begin position="2"/>
        <end position="118"/>
    </location>
</feature>
<comment type="caution">
    <text evidence="6">The sequence shown here is derived from an EMBL/GenBank/DDBJ whole genome shotgun (WGS) entry which is preliminary data.</text>
</comment>
<dbReference type="Gene3D" id="2.40.50.1020">
    <property type="entry name" value="LytTr DNA-binding domain"/>
    <property type="match status" value="1"/>
</dbReference>
<dbReference type="Proteomes" id="UP001490816">
    <property type="component" value="Unassembled WGS sequence"/>
</dbReference>
<dbReference type="InterPro" id="IPR007492">
    <property type="entry name" value="LytTR_DNA-bd_dom"/>
</dbReference>
<evidence type="ECO:0000256" key="3">
    <source>
        <dbReference type="PROSITE-ProRule" id="PRU00169"/>
    </source>
</evidence>
<dbReference type="RefSeq" id="WP_117950017.1">
    <property type="nucleotide sequence ID" value="NZ_JBBMEZ010000030.1"/>
</dbReference>
<dbReference type="PANTHER" id="PTHR37299">
    <property type="entry name" value="TRANSCRIPTIONAL REGULATOR-RELATED"/>
    <property type="match status" value="1"/>
</dbReference>
<dbReference type="PANTHER" id="PTHR37299:SF1">
    <property type="entry name" value="STAGE 0 SPORULATION PROTEIN A HOMOLOG"/>
    <property type="match status" value="1"/>
</dbReference>
<dbReference type="InterPro" id="IPR046947">
    <property type="entry name" value="LytR-like"/>
</dbReference>
<dbReference type="InterPro" id="IPR011006">
    <property type="entry name" value="CheY-like_superfamily"/>
</dbReference>
<gene>
    <name evidence="6" type="ORF">WMO39_09770</name>
</gene>
<dbReference type="GO" id="GO:0003677">
    <property type="term" value="F:DNA binding"/>
    <property type="evidence" value="ECO:0007669"/>
    <property type="project" value="UniProtKB-KW"/>
</dbReference>
<protein>
    <recommendedName>
        <fullName evidence="1">Stage 0 sporulation protein A homolog</fullName>
    </recommendedName>
</protein>
<organism evidence="6 7">
    <name type="scientific">Ruminococcoides intestinale</name>
    <dbReference type="NCBI Taxonomy" id="3133162"/>
    <lineage>
        <taxon>Bacteria</taxon>
        <taxon>Bacillati</taxon>
        <taxon>Bacillota</taxon>
        <taxon>Clostridia</taxon>
        <taxon>Eubacteriales</taxon>
        <taxon>Oscillospiraceae</taxon>
        <taxon>Ruminococcoides</taxon>
    </lineage>
</organism>
<dbReference type="Pfam" id="PF00072">
    <property type="entry name" value="Response_reg"/>
    <property type="match status" value="1"/>
</dbReference>
<evidence type="ECO:0000313" key="7">
    <source>
        <dbReference type="Proteomes" id="UP001490816"/>
    </source>
</evidence>
<keyword evidence="6" id="KW-0238">DNA-binding</keyword>
<sequence length="238" mass="27876">MKIIICDDDSEIIQQITGFLDTITKQRKIYFDISSYNCGDDVIQNNEKFDIAFVDIEMPGIGGLTATKHLQDKNPNIIIFIVTSFQSYLDDAMALQVFRFLSKPLDKNRFMRNINLAIDIYQKSTQNIAVETHDKFYNIFTRDILYITIEKRKACVVTKDCKLQTQNNFEFWKKLLDEYDYFAQSHYSYIVNLKNVTNFSKTDITLSANGKNFEHIPISRRFYTSFKDSFQKYIGVTV</sequence>
<evidence type="ECO:0000256" key="2">
    <source>
        <dbReference type="ARBA" id="ARBA00024867"/>
    </source>
</evidence>
<name>A0ABV1FB36_9FIRM</name>
<keyword evidence="7" id="KW-1185">Reference proteome</keyword>
<dbReference type="SMART" id="SM00850">
    <property type="entry name" value="LytTR"/>
    <property type="match status" value="1"/>
</dbReference>
<evidence type="ECO:0000256" key="1">
    <source>
        <dbReference type="ARBA" id="ARBA00018672"/>
    </source>
</evidence>
<dbReference type="PROSITE" id="PS50930">
    <property type="entry name" value="HTH_LYTTR"/>
    <property type="match status" value="1"/>
</dbReference>
<keyword evidence="3" id="KW-0597">Phosphoprotein</keyword>
<evidence type="ECO:0000259" key="5">
    <source>
        <dbReference type="PROSITE" id="PS50930"/>
    </source>
</evidence>
<dbReference type="InterPro" id="IPR001789">
    <property type="entry name" value="Sig_transdc_resp-reg_receiver"/>
</dbReference>
<dbReference type="Pfam" id="PF04397">
    <property type="entry name" value="LytTR"/>
    <property type="match status" value="1"/>
</dbReference>
<evidence type="ECO:0000313" key="6">
    <source>
        <dbReference type="EMBL" id="MEQ2470608.1"/>
    </source>
</evidence>
<reference evidence="6 7" key="1">
    <citation type="submission" date="2024-03" db="EMBL/GenBank/DDBJ databases">
        <title>Human intestinal bacterial collection.</title>
        <authorList>
            <person name="Pauvert C."/>
            <person name="Hitch T.C.A."/>
            <person name="Clavel T."/>
        </authorList>
    </citation>
    <scope>NUCLEOTIDE SEQUENCE [LARGE SCALE GENOMIC DNA]</scope>
    <source>
        <strain evidence="6 7">CLA-JM-H38</strain>
    </source>
</reference>
<feature type="domain" description="HTH LytTR-type" evidence="5">
    <location>
        <begin position="128"/>
        <end position="232"/>
    </location>
</feature>
<proteinExistence type="predicted"/>
<dbReference type="EMBL" id="JBBMEZ010000030">
    <property type="protein sequence ID" value="MEQ2470608.1"/>
    <property type="molecule type" value="Genomic_DNA"/>
</dbReference>
<comment type="function">
    <text evidence="2">May play the central regulatory role in sporulation. It may be an element of the effector pathway responsible for the activation of sporulation genes in response to nutritional stress. Spo0A may act in concert with spo0H (a sigma factor) to control the expression of some genes that are critical to the sporulation process.</text>
</comment>
<accession>A0ABV1FB36</accession>
<dbReference type="SMART" id="SM00448">
    <property type="entry name" value="REC"/>
    <property type="match status" value="1"/>
</dbReference>
<dbReference type="PROSITE" id="PS50110">
    <property type="entry name" value="RESPONSE_REGULATORY"/>
    <property type="match status" value="1"/>
</dbReference>
<evidence type="ECO:0000259" key="4">
    <source>
        <dbReference type="PROSITE" id="PS50110"/>
    </source>
</evidence>
<dbReference type="Gene3D" id="3.40.50.2300">
    <property type="match status" value="1"/>
</dbReference>
<feature type="modified residue" description="4-aspartylphosphate" evidence="3">
    <location>
        <position position="55"/>
    </location>
</feature>